<dbReference type="Pfam" id="PF13986">
    <property type="entry name" value="DUF4224"/>
    <property type="match status" value="1"/>
</dbReference>
<reference evidence="7 12" key="4">
    <citation type="submission" date="2019-10" db="EMBL/GenBank/DDBJ databases">
        <title>Antimicrobial-resistant enteric bacteria are widely distributed amongst people, animals and the environment in northern Tanzania.</title>
        <authorList>
            <person name="Subbiah M."/>
            <person name="Call D.R."/>
        </authorList>
    </citation>
    <scope>NUCLEOTIDE SEQUENCE [LARGE SCALE GENOMIC DNA]</scope>
    <source>
        <strain evidence="7 12">TzEc067</strain>
    </source>
</reference>
<dbReference type="Proteomes" id="UP000255164">
    <property type="component" value="Unassembled WGS sequence"/>
</dbReference>
<evidence type="ECO:0000313" key="13">
    <source>
        <dbReference type="Proteomes" id="UP000519859"/>
    </source>
</evidence>
<evidence type="ECO:0000313" key="11">
    <source>
        <dbReference type="Proteomes" id="UP000255164"/>
    </source>
</evidence>
<reference evidence="6" key="1">
    <citation type="journal article" date="2018" name="Genome Biol.">
        <title>SKESA: strategic k-mer extension for scrupulous assemblies.</title>
        <authorList>
            <person name="Souvorov A."/>
            <person name="Agarwala R."/>
            <person name="Lipman D.J."/>
        </authorList>
    </citation>
    <scope>NUCLEOTIDE SEQUENCE [LARGE SCALE GENOMIC DNA]</scope>
    <source>
        <strain evidence="6">1839</strain>
    </source>
</reference>
<evidence type="ECO:0000313" key="4">
    <source>
        <dbReference type="EMBL" id="EFH6650427.1"/>
    </source>
</evidence>
<dbReference type="EMBL" id="AASDFP010000033">
    <property type="protein sequence ID" value="EFB2193671.1"/>
    <property type="molecule type" value="Genomic_DNA"/>
</dbReference>
<evidence type="ECO:0000313" key="14">
    <source>
        <dbReference type="Proteomes" id="UP000530628"/>
    </source>
</evidence>
<reference evidence="6" key="6">
    <citation type="submission" date="2020-02" db="EMBL/GenBank/DDBJ databases">
        <authorList>
            <consortium name="NCBI Pathogen Detection Project"/>
        </authorList>
    </citation>
    <scope>NUCLEOTIDE SEQUENCE</scope>
    <source>
        <strain evidence="6">1839</strain>
    </source>
</reference>
<accession>A0A0H0ECP8</accession>
<evidence type="ECO:0000256" key="1">
    <source>
        <dbReference type="SAM" id="MobiDB-lite"/>
    </source>
</evidence>
<dbReference type="InterPro" id="IPR025319">
    <property type="entry name" value="DUF4224"/>
</dbReference>
<feature type="domain" description="DUF4224" evidence="2">
    <location>
        <begin position="5"/>
        <end position="49"/>
    </location>
</feature>
<dbReference type="EMBL" id="AASZRA010000022">
    <property type="protein sequence ID" value="EFI6954158.1"/>
    <property type="molecule type" value="Genomic_DNA"/>
</dbReference>
<reference evidence="10 11" key="2">
    <citation type="submission" date="2018-06" db="EMBL/GenBank/DDBJ databases">
        <authorList>
            <consortium name="Pathogen Informatics"/>
            <person name="Doyle S."/>
        </authorList>
    </citation>
    <scope>NUCLEOTIDE SEQUENCE [LARGE SCALE GENOMIC DNA]</scope>
    <source>
        <strain evidence="9 11">NCTC10082</strain>
        <strain evidence="8 10">VREC0535</strain>
    </source>
</reference>
<dbReference type="EMBL" id="DAAYTU010000014">
    <property type="protein sequence ID" value="HAG5770985.1"/>
    <property type="molecule type" value="Genomic_DNA"/>
</dbReference>
<sequence>MYELTLSPAEIQEITKYERYTKQQHQLRLHGIPFVIGPKNEPIVLRRDIPHGLTTMPKAPELVSAEPDFEALNNGKTKKKQKR</sequence>
<evidence type="ECO:0000313" key="9">
    <source>
        <dbReference type="EMBL" id="STE74028.1"/>
    </source>
</evidence>
<dbReference type="RefSeq" id="WP_000273158.1">
    <property type="nucleotide sequence ID" value="NZ_AP027432.1"/>
</dbReference>
<gene>
    <name evidence="5" type="ORF">BCB93_003836</name>
    <name evidence="3" type="ORF">FIJ20_15805</name>
    <name evidence="6" type="ORF">GGB84_002665</name>
    <name evidence="4" type="ORF">GNW61_16990</name>
    <name evidence="7" type="ORF">GP711_15650</name>
    <name evidence="9" type="ORF">NCTC10082_05228</name>
    <name evidence="8" type="ORF">SAMEA3752557_03277</name>
</gene>
<evidence type="ECO:0000313" key="3">
    <source>
        <dbReference type="EMBL" id="EFB2193671.1"/>
    </source>
</evidence>
<evidence type="ECO:0000313" key="8">
    <source>
        <dbReference type="EMBL" id="SQP83268.1"/>
    </source>
</evidence>
<dbReference type="EMBL" id="UFZA01000003">
    <property type="protein sequence ID" value="STE74028.1"/>
    <property type="molecule type" value="Genomic_DNA"/>
</dbReference>
<reference evidence="4 14" key="5">
    <citation type="submission" date="2019-11" db="EMBL/GenBank/DDBJ databases">
        <authorList>
            <consortium name="GenomeTrakr network: Whole genome sequencing for foodborne pathogen traceback"/>
        </authorList>
    </citation>
    <scope>NUCLEOTIDE SEQUENCE [LARGE SCALE GENOMIC DNA]</scope>
    <source>
        <strain evidence="5">CFSAN046653</strain>
        <strain evidence="4 14">PSU-2072</strain>
    </source>
</reference>
<reference evidence="3 13" key="3">
    <citation type="submission" date="2019-06" db="EMBL/GenBank/DDBJ databases">
        <authorList>
            <consortium name="NARMS: The National Antimicrobial Resistance Monitoring System"/>
        </authorList>
    </citation>
    <scope>NUCLEOTIDE SEQUENCE [LARGE SCALE GENOMIC DNA]</scope>
    <source>
        <strain evidence="3 13">FSIS11921886</strain>
    </source>
</reference>
<dbReference type="EMBL" id="UCZA01000020">
    <property type="protein sequence ID" value="SQP83268.1"/>
    <property type="molecule type" value="Genomic_DNA"/>
</dbReference>
<organism evidence="6">
    <name type="scientific">Escherichia coli</name>
    <dbReference type="NCBI Taxonomy" id="562"/>
    <lineage>
        <taxon>Bacteria</taxon>
        <taxon>Pseudomonadati</taxon>
        <taxon>Pseudomonadota</taxon>
        <taxon>Gammaproteobacteria</taxon>
        <taxon>Enterobacterales</taxon>
        <taxon>Enterobacteriaceae</taxon>
        <taxon>Escherichia</taxon>
    </lineage>
</organism>
<dbReference type="Proteomes" id="UP000437875">
    <property type="component" value="Unassembled WGS sequence"/>
</dbReference>
<evidence type="ECO:0000313" key="5">
    <source>
        <dbReference type="EMBL" id="EFI6954158.1"/>
    </source>
</evidence>
<proteinExistence type="predicted"/>
<dbReference type="Proteomes" id="UP000775646">
    <property type="component" value="Unassembled WGS sequence"/>
</dbReference>
<evidence type="ECO:0000313" key="12">
    <source>
        <dbReference type="Proteomes" id="UP000437875"/>
    </source>
</evidence>
<evidence type="ECO:0000313" key="10">
    <source>
        <dbReference type="Proteomes" id="UP000250671"/>
    </source>
</evidence>
<dbReference type="EMBL" id="WSGM01000009">
    <property type="protein sequence ID" value="KAE9730125.1"/>
    <property type="molecule type" value="Genomic_DNA"/>
</dbReference>
<evidence type="ECO:0000313" key="6">
    <source>
        <dbReference type="EMBL" id="HAG5770985.1"/>
    </source>
</evidence>
<protein>
    <submittedName>
        <fullName evidence="6">DUF4224 domain-containing protein</fullName>
    </submittedName>
    <submittedName>
        <fullName evidence="8">Putative excisionase</fullName>
    </submittedName>
</protein>
<dbReference type="Proteomes" id="UP000530628">
    <property type="component" value="Unassembled WGS sequence"/>
</dbReference>
<dbReference type="Proteomes" id="UP000519859">
    <property type="component" value="Unassembled WGS sequence"/>
</dbReference>
<evidence type="ECO:0000259" key="2">
    <source>
        <dbReference type="Pfam" id="PF13986"/>
    </source>
</evidence>
<dbReference type="EMBL" id="AASWOY010000043">
    <property type="protein sequence ID" value="EFH6650427.1"/>
    <property type="molecule type" value="Genomic_DNA"/>
</dbReference>
<dbReference type="AlphaFoldDB" id="A0A0H0ECP8"/>
<evidence type="ECO:0000313" key="7">
    <source>
        <dbReference type="EMBL" id="KAE9730125.1"/>
    </source>
</evidence>
<dbReference type="Proteomes" id="UP000250671">
    <property type="component" value="Unassembled WGS sequence"/>
</dbReference>
<name>A0A0H0ECP8_ECOLX</name>
<feature type="region of interest" description="Disordered" evidence="1">
    <location>
        <begin position="64"/>
        <end position="83"/>
    </location>
</feature>